<dbReference type="EMBL" id="CM008963">
    <property type="protein sequence ID" value="PNW86365.1"/>
    <property type="molecule type" value="Genomic_DNA"/>
</dbReference>
<keyword evidence="5" id="KW-1185">Reference proteome</keyword>
<feature type="signal peptide" evidence="3">
    <location>
        <begin position="1"/>
        <end position="24"/>
    </location>
</feature>
<feature type="transmembrane region" description="Helical" evidence="2">
    <location>
        <begin position="124"/>
        <end position="146"/>
    </location>
</feature>
<dbReference type="PaxDb" id="3055-EDP06883"/>
<feature type="transmembrane region" description="Helical" evidence="2">
    <location>
        <begin position="56"/>
        <end position="78"/>
    </location>
</feature>
<evidence type="ECO:0000313" key="5">
    <source>
        <dbReference type="Proteomes" id="UP000006906"/>
    </source>
</evidence>
<proteinExistence type="predicted"/>
<dbReference type="OrthoDB" id="524859at2759"/>
<sequence length="197" mass="21528">MARLHIHPLGLFLLFFGLLSWVVALGGLGASTNDCMNNRPPGAKADYCANMYQTEWWTIWFEFFLLVIMLLTCFTAAFERARYIYLTYLAMVTVQLTYVSQQFITNSFSIGGLSFNDYKSEAYNAAAAGAVLLCITNFALIIFVGLGATAAPGTTGLPTFTPLSLQMGSSAPVPATSSAPTTMEQKYQPSTYQPSNF</sequence>
<name>A8I885_CHLRE</name>
<dbReference type="Gramene" id="PNW86365">
    <property type="protein sequence ID" value="PNW86365"/>
    <property type="gene ID" value="CHLRE_02g083650v5"/>
</dbReference>
<evidence type="ECO:0000256" key="2">
    <source>
        <dbReference type="SAM" id="Phobius"/>
    </source>
</evidence>
<evidence type="ECO:0000256" key="1">
    <source>
        <dbReference type="SAM" id="MobiDB-lite"/>
    </source>
</evidence>
<keyword evidence="3" id="KW-0732">Signal</keyword>
<keyword evidence="2" id="KW-0472">Membrane</keyword>
<keyword evidence="2" id="KW-1133">Transmembrane helix</keyword>
<dbReference type="Proteomes" id="UP000006906">
    <property type="component" value="Chromosome 2"/>
</dbReference>
<dbReference type="AlphaFoldDB" id="A8I885"/>
<dbReference type="GeneID" id="5727346"/>
<feature type="chain" id="PRO_5014297407" evidence="3">
    <location>
        <begin position="25"/>
        <end position="197"/>
    </location>
</feature>
<protein>
    <submittedName>
        <fullName evidence="4">Uncharacterized protein</fullName>
    </submittedName>
</protein>
<dbReference type="HOGENOM" id="CLU_1385955_0_0_1"/>
<feature type="transmembrane region" description="Helical" evidence="2">
    <location>
        <begin position="85"/>
        <end position="104"/>
    </location>
</feature>
<feature type="compositionally biased region" description="Low complexity" evidence="1">
    <location>
        <begin position="171"/>
        <end position="182"/>
    </location>
</feature>
<feature type="compositionally biased region" description="Polar residues" evidence="1">
    <location>
        <begin position="183"/>
        <end position="197"/>
    </location>
</feature>
<evidence type="ECO:0000256" key="3">
    <source>
        <dbReference type="SAM" id="SignalP"/>
    </source>
</evidence>
<evidence type="ECO:0000313" key="4">
    <source>
        <dbReference type="EMBL" id="PNW86365.1"/>
    </source>
</evidence>
<dbReference type="InParanoid" id="A8I885"/>
<organism evidence="4 5">
    <name type="scientific">Chlamydomonas reinhardtii</name>
    <name type="common">Chlamydomonas smithii</name>
    <dbReference type="NCBI Taxonomy" id="3055"/>
    <lineage>
        <taxon>Eukaryota</taxon>
        <taxon>Viridiplantae</taxon>
        <taxon>Chlorophyta</taxon>
        <taxon>core chlorophytes</taxon>
        <taxon>Chlorophyceae</taxon>
        <taxon>CS clade</taxon>
        <taxon>Chlamydomonadales</taxon>
        <taxon>Chlamydomonadaceae</taxon>
        <taxon>Chlamydomonas</taxon>
    </lineage>
</organism>
<feature type="region of interest" description="Disordered" evidence="1">
    <location>
        <begin position="171"/>
        <end position="197"/>
    </location>
</feature>
<accession>A8I885</accession>
<reference evidence="4 5" key="1">
    <citation type="journal article" date="2007" name="Science">
        <title>The Chlamydomonas genome reveals the evolution of key animal and plant functions.</title>
        <authorList>
            <person name="Merchant S.S."/>
            <person name="Prochnik S.E."/>
            <person name="Vallon O."/>
            <person name="Harris E.H."/>
            <person name="Karpowicz S.J."/>
            <person name="Witman G.B."/>
            <person name="Terry A."/>
            <person name="Salamov A."/>
            <person name="Fritz-Laylin L.K."/>
            <person name="Marechal-Drouard L."/>
            <person name="Marshall W.F."/>
            <person name="Qu L.H."/>
            <person name="Nelson D.R."/>
            <person name="Sanderfoot A.A."/>
            <person name="Spalding M.H."/>
            <person name="Kapitonov V.V."/>
            <person name="Ren Q."/>
            <person name="Ferris P."/>
            <person name="Lindquist E."/>
            <person name="Shapiro H."/>
            <person name="Lucas S.M."/>
            <person name="Grimwood J."/>
            <person name="Schmutz J."/>
            <person name="Cardol P."/>
            <person name="Cerutti H."/>
            <person name="Chanfreau G."/>
            <person name="Chen C.L."/>
            <person name="Cognat V."/>
            <person name="Croft M.T."/>
            <person name="Dent R."/>
            <person name="Dutcher S."/>
            <person name="Fernandez E."/>
            <person name="Fukuzawa H."/>
            <person name="Gonzalez-Ballester D."/>
            <person name="Gonzalez-Halphen D."/>
            <person name="Hallmann A."/>
            <person name="Hanikenne M."/>
            <person name="Hippler M."/>
            <person name="Inwood W."/>
            <person name="Jabbari K."/>
            <person name="Kalanon M."/>
            <person name="Kuras R."/>
            <person name="Lefebvre P.A."/>
            <person name="Lemaire S.D."/>
            <person name="Lobanov A.V."/>
            <person name="Lohr M."/>
            <person name="Manuell A."/>
            <person name="Meier I."/>
            <person name="Mets L."/>
            <person name="Mittag M."/>
            <person name="Mittelmeier T."/>
            <person name="Moroney J.V."/>
            <person name="Moseley J."/>
            <person name="Napoli C."/>
            <person name="Nedelcu A.M."/>
            <person name="Niyogi K."/>
            <person name="Novoselov S.V."/>
            <person name="Paulsen I.T."/>
            <person name="Pazour G."/>
            <person name="Purton S."/>
            <person name="Ral J.P."/>
            <person name="Riano-Pachon D.M."/>
            <person name="Riekhof W."/>
            <person name="Rymarquis L."/>
            <person name="Schroda M."/>
            <person name="Stern D."/>
            <person name="Umen J."/>
            <person name="Willows R."/>
            <person name="Wilson N."/>
            <person name="Zimmer S.L."/>
            <person name="Allmer J."/>
            <person name="Balk J."/>
            <person name="Bisova K."/>
            <person name="Chen C.J."/>
            <person name="Elias M."/>
            <person name="Gendler K."/>
            <person name="Hauser C."/>
            <person name="Lamb M.R."/>
            <person name="Ledford H."/>
            <person name="Long J.C."/>
            <person name="Minagawa J."/>
            <person name="Page M.D."/>
            <person name="Pan J."/>
            <person name="Pootakham W."/>
            <person name="Roje S."/>
            <person name="Rose A."/>
            <person name="Stahlberg E."/>
            <person name="Terauchi A.M."/>
            <person name="Yang P."/>
            <person name="Ball S."/>
            <person name="Bowler C."/>
            <person name="Dieckmann C.L."/>
            <person name="Gladyshev V.N."/>
            <person name="Green P."/>
            <person name="Jorgensen R."/>
            <person name="Mayfield S."/>
            <person name="Mueller-Roeber B."/>
            <person name="Rajamani S."/>
            <person name="Sayre R.T."/>
            <person name="Brokstein P."/>
            <person name="Dubchak I."/>
            <person name="Goodstein D."/>
            <person name="Hornick L."/>
            <person name="Huang Y.W."/>
            <person name="Jhaveri J."/>
            <person name="Luo Y."/>
            <person name="Martinez D."/>
            <person name="Ngau W.C."/>
            <person name="Otillar B."/>
            <person name="Poliakov A."/>
            <person name="Porter A."/>
            <person name="Szajkowski L."/>
            <person name="Werner G."/>
            <person name="Zhou K."/>
            <person name="Grigoriev I.V."/>
            <person name="Rokhsar D.S."/>
            <person name="Grossman A.R."/>
        </authorList>
    </citation>
    <scope>NUCLEOTIDE SEQUENCE [LARGE SCALE GENOMIC DNA]</scope>
    <source>
        <strain evidence="5">CC-503</strain>
    </source>
</reference>
<dbReference type="RefSeq" id="XP_001701908.1">
    <property type="nucleotide sequence ID" value="XM_001701856.2"/>
</dbReference>
<dbReference type="KEGG" id="cre:CHLRE_02g083650v5"/>
<keyword evidence="2" id="KW-0812">Transmembrane</keyword>
<gene>
    <name evidence="4" type="ORF">CHLRE_02g083650v5</name>
</gene>